<comment type="cofactor">
    <cofactor evidence="1">
        <name>Mg(2+)</name>
        <dbReference type="ChEBI" id="CHEBI:18420"/>
    </cofactor>
</comment>
<evidence type="ECO:0000256" key="7">
    <source>
        <dbReference type="ARBA" id="ARBA00022723"/>
    </source>
</evidence>
<dbReference type="RefSeq" id="WP_132830033.1">
    <property type="nucleotide sequence ID" value="NZ_SMFP01000008.1"/>
</dbReference>
<dbReference type="SFLD" id="SFLDG01017">
    <property type="entry name" value="Polyprenyl_Transferase_Like"/>
    <property type="match status" value="1"/>
</dbReference>
<comment type="function">
    <text evidence="15">Catalyzes the condensation of farnesyl diphosphate (FPP) and isopentenyl diphosphate (IPP) to yield geranylgeranyl diphosphate (GGPP) needed for biosynthesis of carotenoids and diterpenes.</text>
</comment>
<dbReference type="GO" id="GO:0016117">
    <property type="term" value="P:carotenoid biosynthetic process"/>
    <property type="evidence" value="ECO:0007669"/>
    <property type="project" value="UniProtKB-KW"/>
</dbReference>
<dbReference type="CDD" id="cd00685">
    <property type="entry name" value="Trans_IPPS_HT"/>
    <property type="match status" value="1"/>
</dbReference>
<dbReference type="GO" id="GO:0046872">
    <property type="term" value="F:metal ion binding"/>
    <property type="evidence" value="ECO:0007669"/>
    <property type="project" value="UniProtKB-KW"/>
</dbReference>
<evidence type="ECO:0000313" key="17">
    <source>
        <dbReference type="EMBL" id="TDE37097.1"/>
    </source>
</evidence>
<comment type="similarity">
    <text evidence="3 16">Belongs to the FPP/GGPP synthase family.</text>
</comment>
<dbReference type="PANTHER" id="PTHR43281:SF1">
    <property type="entry name" value="FARNESYL DIPHOSPHATE SYNTHASE"/>
    <property type="match status" value="1"/>
</dbReference>
<evidence type="ECO:0000256" key="15">
    <source>
        <dbReference type="ARBA" id="ARBA00054703"/>
    </source>
</evidence>
<dbReference type="PROSITE" id="PS00723">
    <property type="entry name" value="POLYPRENYL_SYNTHASE_1"/>
    <property type="match status" value="1"/>
</dbReference>
<dbReference type="InterPro" id="IPR033749">
    <property type="entry name" value="Polyprenyl_synt_CS"/>
</dbReference>
<evidence type="ECO:0000256" key="5">
    <source>
        <dbReference type="ARBA" id="ARBA00022531"/>
    </source>
</evidence>
<evidence type="ECO:0000256" key="3">
    <source>
        <dbReference type="ARBA" id="ARBA00006706"/>
    </source>
</evidence>
<dbReference type="GO" id="GO:0015995">
    <property type="term" value="P:chlorophyll biosynthetic process"/>
    <property type="evidence" value="ECO:0007669"/>
    <property type="project" value="UniProtKB-KW"/>
</dbReference>
<comment type="catalytic activity">
    <reaction evidence="14">
        <text>isopentenyl diphosphate + (2E,6E)-farnesyl diphosphate = (2E,6E,10E)-geranylgeranyl diphosphate + diphosphate</text>
        <dbReference type="Rhea" id="RHEA:17653"/>
        <dbReference type="ChEBI" id="CHEBI:33019"/>
        <dbReference type="ChEBI" id="CHEBI:58756"/>
        <dbReference type="ChEBI" id="CHEBI:128769"/>
        <dbReference type="ChEBI" id="CHEBI:175763"/>
        <dbReference type="EC" id="2.5.1.29"/>
    </reaction>
</comment>
<keyword evidence="10" id="KW-0149">Chlorophyll biosynthesis</keyword>
<dbReference type="EC" id="2.5.1.29" evidence="4"/>
<sequence length="288" mass="30462">MFARRLAEDAARIQAHFDHVLAGADPLPVTQAMAYATEGGKRLRGFLVLESARLHEVAPDRSIWPATAIEALHAYSLVHDDLPCMDDDDLRRGRATVHRRWDEGTAVLAGDALQALAFELAAHPDCGPASVRADLALSLARASGAQGMVLGQALDMAAEQAPEPLTLAQITRLQAGKTGALIGWAACAGARLAGAEIAPLARYASALGLAFQIADDILDEEGDMEKAGKRLRKDAEAGKATFVSLLGLEGARARANELVAKAEAALDPYGLRADALREAARFVISRDS</sequence>
<evidence type="ECO:0000256" key="13">
    <source>
        <dbReference type="ARBA" id="ARBA00032052"/>
    </source>
</evidence>
<comment type="caution">
    <text evidence="17">The sequence shown here is derived from an EMBL/GenBank/DDBJ whole genome shotgun (WGS) entry which is preliminary data.</text>
</comment>
<evidence type="ECO:0000256" key="1">
    <source>
        <dbReference type="ARBA" id="ARBA00001946"/>
    </source>
</evidence>
<keyword evidence="9" id="KW-0460">Magnesium</keyword>
<dbReference type="InterPro" id="IPR008949">
    <property type="entry name" value="Isoprenoid_synthase_dom_sf"/>
</dbReference>
<dbReference type="FunFam" id="1.10.600.10:FF:000001">
    <property type="entry name" value="Geranylgeranyl diphosphate synthase"/>
    <property type="match status" value="1"/>
</dbReference>
<evidence type="ECO:0000256" key="16">
    <source>
        <dbReference type="RuleBase" id="RU004466"/>
    </source>
</evidence>
<evidence type="ECO:0000256" key="2">
    <source>
        <dbReference type="ARBA" id="ARBA00005221"/>
    </source>
</evidence>
<evidence type="ECO:0000256" key="10">
    <source>
        <dbReference type="ARBA" id="ARBA00023171"/>
    </source>
</evidence>
<evidence type="ECO:0000256" key="12">
    <source>
        <dbReference type="ARBA" id="ARBA00023818"/>
    </source>
</evidence>
<dbReference type="GO" id="GO:0015979">
    <property type="term" value="P:photosynthesis"/>
    <property type="evidence" value="ECO:0007669"/>
    <property type="project" value="UniProtKB-KW"/>
</dbReference>
<evidence type="ECO:0000256" key="6">
    <source>
        <dbReference type="ARBA" id="ARBA00022679"/>
    </source>
</evidence>
<keyword evidence="18" id="KW-1185">Reference proteome</keyword>
<dbReference type="PANTHER" id="PTHR43281">
    <property type="entry name" value="FARNESYL DIPHOSPHATE SYNTHASE"/>
    <property type="match status" value="1"/>
</dbReference>
<dbReference type="GO" id="GO:0004311">
    <property type="term" value="F:geranylgeranyl diphosphate synthase activity"/>
    <property type="evidence" value="ECO:0007669"/>
    <property type="project" value="UniProtKB-EC"/>
</dbReference>
<dbReference type="SFLD" id="SFLDS00005">
    <property type="entry name" value="Isoprenoid_Synthase_Type_I"/>
    <property type="match status" value="1"/>
</dbReference>
<dbReference type="Gene3D" id="1.10.600.10">
    <property type="entry name" value="Farnesyl Diphosphate Synthase"/>
    <property type="match status" value="1"/>
</dbReference>
<proteinExistence type="inferred from homology"/>
<keyword evidence="5" id="KW-0602">Photosynthesis</keyword>
<keyword evidence="8" id="KW-0125">Carotenoid biosynthesis</keyword>
<dbReference type="InterPro" id="IPR000092">
    <property type="entry name" value="Polyprenyl_synt"/>
</dbReference>
<keyword evidence="11" id="KW-0414">Isoprene biosynthesis</keyword>
<dbReference type="Pfam" id="PF00348">
    <property type="entry name" value="polyprenyl_synt"/>
    <property type="match status" value="1"/>
</dbReference>
<gene>
    <name evidence="17" type="ORF">E1B25_13460</name>
</gene>
<reference evidence="17 18" key="1">
    <citation type="submission" date="2019-03" db="EMBL/GenBank/DDBJ databases">
        <authorList>
            <person name="Zhang S."/>
        </authorList>
    </citation>
    <scope>NUCLEOTIDE SEQUENCE [LARGE SCALE GENOMIC DNA]</scope>
    <source>
        <strain evidence="17 18">S4J41</strain>
    </source>
</reference>
<keyword evidence="6 16" id="KW-0808">Transferase</keyword>
<dbReference type="EMBL" id="SMFP01000008">
    <property type="protein sequence ID" value="TDE37097.1"/>
    <property type="molecule type" value="Genomic_DNA"/>
</dbReference>
<evidence type="ECO:0000256" key="9">
    <source>
        <dbReference type="ARBA" id="ARBA00022842"/>
    </source>
</evidence>
<dbReference type="PROSITE" id="PS00444">
    <property type="entry name" value="POLYPRENYL_SYNTHASE_2"/>
    <property type="match status" value="1"/>
</dbReference>
<accession>A0A4R5EQY6</accession>
<dbReference type="SUPFAM" id="SSF48576">
    <property type="entry name" value="Terpenoid synthases"/>
    <property type="match status" value="1"/>
</dbReference>
<name>A0A4R5EQY6_9RHOB</name>
<evidence type="ECO:0000256" key="8">
    <source>
        <dbReference type="ARBA" id="ARBA00022746"/>
    </source>
</evidence>
<organism evidence="17 18">
    <name type="scientific">Antarcticimicrobium sediminis</name>
    <dbReference type="NCBI Taxonomy" id="2546227"/>
    <lineage>
        <taxon>Bacteria</taxon>
        <taxon>Pseudomonadati</taxon>
        <taxon>Pseudomonadota</taxon>
        <taxon>Alphaproteobacteria</taxon>
        <taxon>Rhodobacterales</taxon>
        <taxon>Paracoccaceae</taxon>
        <taxon>Antarcticimicrobium</taxon>
    </lineage>
</organism>
<keyword evidence="7" id="KW-0479">Metal-binding</keyword>
<evidence type="ECO:0000256" key="11">
    <source>
        <dbReference type="ARBA" id="ARBA00023229"/>
    </source>
</evidence>
<dbReference type="AlphaFoldDB" id="A0A4R5EQY6"/>
<evidence type="ECO:0000313" key="18">
    <source>
        <dbReference type="Proteomes" id="UP000294662"/>
    </source>
</evidence>
<evidence type="ECO:0000256" key="14">
    <source>
        <dbReference type="ARBA" id="ARBA00048119"/>
    </source>
</evidence>
<protein>
    <recommendedName>
        <fullName evidence="12">Geranylgeranyl diphosphate synthase</fullName>
        <ecNumber evidence="4">2.5.1.29</ecNumber>
    </recommendedName>
    <alternativeName>
        <fullName evidence="13">Farnesyltranstransferase</fullName>
    </alternativeName>
</protein>
<dbReference type="Proteomes" id="UP000294662">
    <property type="component" value="Unassembled WGS sequence"/>
</dbReference>
<evidence type="ECO:0000256" key="4">
    <source>
        <dbReference type="ARBA" id="ARBA00012382"/>
    </source>
</evidence>
<comment type="pathway">
    <text evidence="2">Isoprenoid biosynthesis; geranylgeranyl diphosphate biosynthesis; geranylgeranyl diphosphate from farnesyl diphosphate and isopentenyl diphosphate: step 1/1.</text>
</comment>
<dbReference type="OrthoDB" id="9805316at2"/>